<protein>
    <recommendedName>
        <fullName evidence="2">STEEP1 domain-containing protein</fullName>
    </recommendedName>
</protein>
<dbReference type="InterPro" id="IPR029704">
    <property type="entry name" value="STEEP-like"/>
</dbReference>
<gene>
    <name evidence="3" type="ORF">EBH_0000320</name>
</gene>
<dbReference type="Proteomes" id="UP000030750">
    <property type="component" value="Unassembled WGS sequence"/>
</dbReference>
<dbReference type="GO" id="GO:0005737">
    <property type="term" value="C:cytoplasm"/>
    <property type="evidence" value="ECO:0007669"/>
    <property type="project" value="GOC"/>
</dbReference>
<evidence type="ECO:0000313" key="4">
    <source>
        <dbReference type="Proteomes" id="UP000030750"/>
    </source>
</evidence>
<accession>U6LPN4</accession>
<evidence type="ECO:0000259" key="2">
    <source>
        <dbReference type="Pfam" id="PF25809"/>
    </source>
</evidence>
<dbReference type="PANTHER" id="PTHR46355">
    <property type="entry name" value="UPF0428 PROTEIN CXORF56"/>
    <property type="match status" value="1"/>
</dbReference>
<proteinExistence type="inferred from homology"/>
<organism evidence="3 4">
    <name type="scientific">Eimeria brunetti</name>
    <dbReference type="NCBI Taxonomy" id="51314"/>
    <lineage>
        <taxon>Eukaryota</taxon>
        <taxon>Sar</taxon>
        <taxon>Alveolata</taxon>
        <taxon>Apicomplexa</taxon>
        <taxon>Conoidasida</taxon>
        <taxon>Coccidia</taxon>
        <taxon>Eucoccidiorida</taxon>
        <taxon>Eimeriorina</taxon>
        <taxon>Eimeriidae</taxon>
        <taxon>Eimeria</taxon>
    </lineage>
</organism>
<dbReference type="OrthoDB" id="418131at2759"/>
<evidence type="ECO:0000256" key="1">
    <source>
        <dbReference type="ARBA" id="ARBA00024205"/>
    </source>
</evidence>
<sequence length="198" mass="23294">MSQPTPPGRERETEAERALRLNKRKYTNRVFTNVNKYVMEDKFKVIRCRKCIVNAVITDAELEKLPRRRTDNAPVLCKDQWTIKLFTKPQQDPVKVKRLKGIETQYRHLCQECMQPVLYQSVPHGGPVRLLYLIESNLLLPKNKWQPKKRCRVCGYIPRDDQHFEEHIRDRGHWDQTGGSFPAFEEKNDTPVNPIIVG</sequence>
<dbReference type="EMBL" id="HG712677">
    <property type="protein sequence ID" value="CDJ51233.1"/>
    <property type="molecule type" value="Genomic_DNA"/>
</dbReference>
<dbReference type="AlphaFoldDB" id="U6LPN4"/>
<evidence type="ECO:0000313" key="3">
    <source>
        <dbReference type="EMBL" id="CDJ51233.1"/>
    </source>
</evidence>
<reference evidence="3" key="2">
    <citation type="submission" date="2013-10" db="EMBL/GenBank/DDBJ databases">
        <authorList>
            <person name="Aslett M."/>
        </authorList>
    </citation>
    <scope>NUCLEOTIDE SEQUENCE [LARGE SCALE GENOMIC DNA]</scope>
    <source>
        <strain evidence="3">Houghton</strain>
    </source>
</reference>
<dbReference type="GO" id="GO:0006888">
    <property type="term" value="P:endoplasmic reticulum to Golgi vesicle-mediated transport"/>
    <property type="evidence" value="ECO:0007669"/>
    <property type="project" value="TreeGrafter"/>
</dbReference>
<name>U6LPN4_9EIME</name>
<dbReference type="GO" id="GO:0090158">
    <property type="term" value="P:endoplasmic reticulum membrane organization"/>
    <property type="evidence" value="ECO:0007669"/>
    <property type="project" value="TreeGrafter"/>
</dbReference>
<comment type="similarity">
    <text evidence="1">Belongs to the STEEP1 family.</text>
</comment>
<dbReference type="InterPro" id="IPR057965">
    <property type="entry name" value="STEEP1_dom"/>
</dbReference>
<reference evidence="3" key="1">
    <citation type="submission" date="2013-10" db="EMBL/GenBank/DDBJ databases">
        <title>Genomic analysis of the causative agents of coccidiosis in chickens.</title>
        <authorList>
            <person name="Reid A.J."/>
            <person name="Blake D."/>
            <person name="Billington K."/>
            <person name="Browne H."/>
            <person name="Dunn M."/>
            <person name="Hung S."/>
            <person name="Kawahara F."/>
            <person name="Miranda-Saavedra D."/>
            <person name="Mourier T."/>
            <person name="Nagra H."/>
            <person name="Otto T.D."/>
            <person name="Rawlings N."/>
            <person name="Sanchez A."/>
            <person name="Sanders M."/>
            <person name="Subramaniam C."/>
            <person name="Tay Y."/>
            <person name="Dear P."/>
            <person name="Doerig C."/>
            <person name="Gruber A."/>
            <person name="Parkinson J."/>
            <person name="Shirley M."/>
            <person name="Wan K.L."/>
            <person name="Berriman M."/>
            <person name="Tomley F."/>
            <person name="Pain A."/>
        </authorList>
    </citation>
    <scope>NUCLEOTIDE SEQUENCE [LARGE SCALE GENOMIC DNA]</scope>
    <source>
        <strain evidence="3">Houghton</strain>
    </source>
</reference>
<feature type="domain" description="STEEP1" evidence="2">
    <location>
        <begin position="40"/>
        <end position="141"/>
    </location>
</feature>
<keyword evidence="4" id="KW-1185">Reference proteome</keyword>
<dbReference type="PANTHER" id="PTHR46355:SF1">
    <property type="entry name" value="STING ER EXIT PROTEIN"/>
    <property type="match status" value="1"/>
</dbReference>
<dbReference type="Pfam" id="PF25809">
    <property type="entry name" value="STEEP1"/>
    <property type="match status" value="1"/>
</dbReference>
<dbReference type="VEuPathDB" id="ToxoDB:EBH_0000320"/>